<evidence type="ECO:0000313" key="2">
    <source>
        <dbReference type="Proteomes" id="UP001327093"/>
    </source>
</evidence>
<dbReference type="Pfam" id="PF01527">
    <property type="entry name" value="HTH_Tnp_1"/>
    <property type="match status" value="1"/>
</dbReference>
<reference evidence="1 2" key="1">
    <citation type="submission" date="2023-10" db="EMBL/GenBank/DDBJ databases">
        <title>Saccharopolyspora sp. nov., isolated from mangrove soil.</title>
        <authorList>
            <person name="Lu Y."/>
            <person name="Liu W."/>
        </authorList>
    </citation>
    <scope>NUCLEOTIDE SEQUENCE [LARGE SCALE GENOMIC DNA]</scope>
    <source>
        <strain evidence="1 2">S2-29</strain>
    </source>
</reference>
<comment type="caution">
    <text evidence="1">The sequence shown here is derived from an EMBL/GenBank/DDBJ whole genome shotgun (WGS) entry which is preliminary data.</text>
</comment>
<dbReference type="InterPro" id="IPR010921">
    <property type="entry name" value="Trp_repressor/repl_initiator"/>
</dbReference>
<proteinExistence type="predicted"/>
<evidence type="ECO:0000313" key="1">
    <source>
        <dbReference type="EMBL" id="MEB3370922.1"/>
    </source>
</evidence>
<dbReference type="EMBL" id="JAWLNX010000023">
    <property type="protein sequence ID" value="MEB3370922.1"/>
    <property type="molecule type" value="Genomic_DNA"/>
</dbReference>
<dbReference type="RefSeq" id="WP_324268394.1">
    <property type="nucleotide sequence ID" value="NZ_JAWLNX010000023.1"/>
</dbReference>
<sequence>MCMPEQRRRVSAQFEVRPCRWQLGPGRPVAEVAGDLGINAGTLANWVNAWRRGV</sequence>
<protein>
    <submittedName>
        <fullName evidence="1">Transposase</fullName>
    </submittedName>
</protein>
<dbReference type="SUPFAM" id="SSF48295">
    <property type="entry name" value="TrpR-like"/>
    <property type="match status" value="1"/>
</dbReference>
<gene>
    <name evidence="1" type="ORF">R4I43_26310</name>
</gene>
<dbReference type="Proteomes" id="UP001327093">
    <property type="component" value="Unassembled WGS sequence"/>
</dbReference>
<dbReference type="Gene3D" id="1.10.10.60">
    <property type="entry name" value="Homeodomain-like"/>
    <property type="match status" value="1"/>
</dbReference>
<accession>A0ABU6AHH8</accession>
<organism evidence="1 2">
    <name type="scientific">Saccharopolyspora mangrovi</name>
    <dbReference type="NCBI Taxonomy" id="3082379"/>
    <lineage>
        <taxon>Bacteria</taxon>
        <taxon>Bacillati</taxon>
        <taxon>Actinomycetota</taxon>
        <taxon>Actinomycetes</taxon>
        <taxon>Pseudonocardiales</taxon>
        <taxon>Pseudonocardiaceae</taxon>
        <taxon>Saccharopolyspora</taxon>
    </lineage>
</organism>
<name>A0ABU6AHH8_9PSEU</name>
<dbReference type="InterPro" id="IPR002514">
    <property type="entry name" value="Transposase_8"/>
</dbReference>
<keyword evidence="2" id="KW-1185">Reference proteome</keyword>